<evidence type="ECO:0000256" key="4">
    <source>
        <dbReference type="ARBA" id="ARBA00023080"/>
    </source>
</evidence>
<dbReference type="GO" id="GO:0046081">
    <property type="term" value="P:dUTP catabolic process"/>
    <property type="evidence" value="ECO:0007669"/>
    <property type="project" value="InterPro"/>
</dbReference>
<evidence type="ECO:0000259" key="6">
    <source>
        <dbReference type="Pfam" id="PF00692"/>
    </source>
</evidence>
<evidence type="ECO:0000256" key="5">
    <source>
        <dbReference type="ARBA" id="ARBA00047686"/>
    </source>
</evidence>
<name>A0A369K9R9_9BACT</name>
<keyword evidence="8" id="KW-1185">Reference proteome</keyword>
<dbReference type="InterPro" id="IPR036157">
    <property type="entry name" value="dUTPase-like_sf"/>
</dbReference>
<evidence type="ECO:0000313" key="7">
    <source>
        <dbReference type="EMBL" id="RDB31349.1"/>
    </source>
</evidence>
<dbReference type="InterPro" id="IPR033704">
    <property type="entry name" value="dUTPase_trimeric"/>
</dbReference>
<comment type="similarity">
    <text evidence="1">Belongs to the dUTPase family.</text>
</comment>
<comment type="caution">
    <text evidence="7">The sequence shown here is derived from an EMBL/GenBank/DDBJ whole genome shotgun (WGS) entry which is preliminary data.</text>
</comment>
<keyword evidence="4" id="KW-0546">Nucleotide metabolism</keyword>
<evidence type="ECO:0000313" key="8">
    <source>
        <dbReference type="Proteomes" id="UP000253816"/>
    </source>
</evidence>
<feature type="domain" description="dUTPase-like" evidence="6">
    <location>
        <begin position="113"/>
        <end position="243"/>
    </location>
</feature>
<dbReference type="PANTHER" id="PTHR11241:SF0">
    <property type="entry name" value="DEOXYURIDINE 5'-TRIPHOSPHATE NUCLEOTIDOHYDROLASE"/>
    <property type="match status" value="1"/>
</dbReference>
<dbReference type="AlphaFoldDB" id="A0A369K9R9"/>
<dbReference type="Proteomes" id="UP000253816">
    <property type="component" value="Unassembled WGS sequence"/>
</dbReference>
<dbReference type="SUPFAM" id="SSF51283">
    <property type="entry name" value="dUTPase-like"/>
    <property type="match status" value="2"/>
</dbReference>
<dbReference type="NCBIfam" id="NF001862">
    <property type="entry name" value="PRK00601.1"/>
    <property type="match status" value="1"/>
</dbReference>
<evidence type="ECO:0000256" key="2">
    <source>
        <dbReference type="ARBA" id="ARBA00012379"/>
    </source>
</evidence>
<sequence>MVQSSKNIWLDPGETQLVHTGFFFDLPETCSILVFSYPEVVLQKGLVIANAPGTIDSDYRGELCGIMTNLSGKKIQLLAGEVFALGLREEVHQMHSPVEIEENIIQFKLSRSAHRPSYQTDGAAGFDLHAATEENITIRPGDMKIIDTGLQVSLSEGFHMQVRSRSGLALKSGIVVLGSPLILIGKQQTLKIPLYNLGKEPFLVTPGMRIAQAVCLETQILNCSATDKLSLTKRGLGGFGSTGA</sequence>
<dbReference type="Pfam" id="PF00692">
    <property type="entry name" value="dUTPase"/>
    <property type="match status" value="2"/>
</dbReference>
<dbReference type="RefSeq" id="WP_220253874.1">
    <property type="nucleotide sequence ID" value="NZ_QQBG01000017.1"/>
</dbReference>
<accession>A0A369K9R9</accession>
<gene>
    <name evidence="7" type="ORF">HAT2_00546</name>
</gene>
<dbReference type="GO" id="GO:0000287">
    <property type="term" value="F:magnesium ion binding"/>
    <property type="evidence" value="ECO:0007669"/>
    <property type="project" value="InterPro"/>
</dbReference>
<dbReference type="GO" id="GO:0006226">
    <property type="term" value="P:dUMP biosynthetic process"/>
    <property type="evidence" value="ECO:0007669"/>
    <property type="project" value="InterPro"/>
</dbReference>
<dbReference type="EMBL" id="QQBG01000017">
    <property type="protein sequence ID" value="RDB31349.1"/>
    <property type="molecule type" value="Genomic_DNA"/>
</dbReference>
<dbReference type="InterPro" id="IPR008181">
    <property type="entry name" value="dUTPase"/>
</dbReference>
<feature type="domain" description="dUTPase-like" evidence="6">
    <location>
        <begin position="3"/>
        <end position="93"/>
    </location>
</feature>
<keyword evidence="3 7" id="KW-0378">Hydrolase</keyword>
<proteinExistence type="inferred from homology"/>
<dbReference type="CDD" id="cd07557">
    <property type="entry name" value="trimeric_dUTPase"/>
    <property type="match status" value="2"/>
</dbReference>
<evidence type="ECO:0000256" key="1">
    <source>
        <dbReference type="ARBA" id="ARBA00006581"/>
    </source>
</evidence>
<dbReference type="InterPro" id="IPR029054">
    <property type="entry name" value="dUTPase-like"/>
</dbReference>
<organism evidence="7 8">
    <name type="scientific">Candidatus Similichlamydia laticola</name>
    <dbReference type="NCBI Taxonomy" id="2170265"/>
    <lineage>
        <taxon>Bacteria</taxon>
        <taxon>Pseudomonadati</taxon>
        <taxon>Chlamydiota</taxon>
        <taxon>Chlamydiia</taxon>
        <taxon>Parachlamydiales</taxon>
        <taxon>Candidatus Parilichlamydiaceae</taxon>
        <taxon>Candidatus Similichlamydia</taxon>
    </lineage>
</organism>
<reference evidence="7 8" key="1">
    <citation type="submission" date="2018-07" db="EMBL/GenBank/DDBJ databases">
        <title>Comparative genomics of the Candidatus Parilichlamydiaceae reveals evidence of convergent evolution and genome reduction in the phylum Chlamydiae.</title>
        <authorList>
            <person name="Taylor-Brown A."/>
            <person name="Polkinghorne A."/>
        </authorList>
    </citation>
    <scope>NUCLEOTIDE SEQUENCE [LARGE SCALE GENOMIC DNA]</scope>
    <source>
        <strain evidence="7 8">Hat2</strain>
    </source>
</reference>
<dbReference type="Gene3D" id="2.70.40.10">
    <property type="match status" value="2"/>
</dbReference>
<dbReference type="PANTHER" id="PTHR11241">
    <property type="entry name" value="DEOXYURIDINE 5'-TRIPHOSPHATE NUCLEOTIDOHYDROLASE"/>
    <property type="match status" value="1"/>
</dbReference>
<dbReference type="NCBIfam" id="TIGR00576">
    <property type="entry name" value="dut"/>
    <property type="match status" value="1"/>
</dbReference>
<dbReference type="GO" id="GO:0004170">
    <property type="term" value="F:dUTP diphosphatase activity"/>
    <property type="evidence" value="ECO:0007669"/>
    <property type="project" value="UniProtKB-EC"/>
</dbReference>
<comment type="catalytic activity">
    <reaction evidence="5">
        <text>dUTP + H2O = dUMP + diphosphate + H(+)</text>
        <dbReference type="Rhea" id="RHEA:10248"/>
        <dbReference type="ChEBI" id="CHEBI:15377"/>
        <dbReference type="ChEBI" id="CHEBI:15378"/>
        <dbReference type="ChEBI" id="CHEBI:33019"/>
        <dbReference type="ChEBI" id="CHEBI:61555"/>
        <dbReference type="ChEBI" id="CHEBI:246422"/>
        <dbReference type="EC" id="3.6.1.23"/>
    </reaction>
</comment>
<protein>
    <recommendedName>
        <fullName evidence="2">dUTP diphosphatase</fullName>
        <ecNumber evidence="2">3.6.1.23</ecNumber>
    </recommendedName>
</protein>
<evidence type="ECO:0000256" key="3">
    <source>
        <dbReference type="ARBA" id="ARBA00022801"/>
    </source>
</evidence>
<dbReference type="EC" id="3.6.1.23" evidence="2"/>